<evidence type="ECO:0000256" key="1">
    <source>
        <dbReference type="SAM" id="MobiDB-lite"/>
    </source>
</evidence>
<feature type="compositionally biased region" description="Polar residues" evidence="1">
    <location>
        <begin position="525"/>
        <end position="563"/>
    </location>
</feature>
<feature type="compositionally biased region" description="Polar residues" evidence="1">
    <location>
        <begin position="333"/>
        <end position="345"/>
    </location>
</feature>
<feature type="compositionally biased region" description="Basic residues" evidence="1">
    <location>
        <begin position="276"/>
        <end position="293"/>
    </location>
</feature>
<feature type="compositionally biased region" description="Polar residues" evidence="1">
    <location>
        <begin position="186"/>
        <end position="200"/>
    </location>
</feature>
<protein>
    <submittedName>
        <fullName evidence="2">Hypp5717 protein</fullName>
    </submittedName>
</protein>
<organism evidence="2 3">
    <name type="scientific">Branchiostoma lanceolatum</name>
    <name type="common">Common lancelet</name>
    <name type="synonym">Amphioxus lanceolatum</name>
    <dbReference type="NCBI Taxonomy" id="7740"/>
    <lineage>
        <taxon>Eukaryota</taxon>
        <taxon>Metazoa</taxon>
        <taxon>Chordata</taxon>
        <taxon>Cephalochordata</taxon>
        <taxon>Leptocardii</taxon>
        <taxon>Amphioxiformes</taxon>
        <taxon>Branchiostomatidae</taxon>
        <taxon>Branchiostoma</taxon>
    </lineage>
</organism>
<feature type="region of interest" description="Disordered" evidence="1">
    <location>
        <begin position="1"/>
        <end position="33"/>
    </location>
</feature>
<feature type="compositionally biased region" description="Polar residues" evidence="1">
    <location>
        <begin position="425"/>
        <end position="444"/>
    </location>
</feature>
<dbReference type="OrthoDB" id="10061334at2759"/>
<feature type="compositionally biased region" description="Polar residues" evidence="1">
    <location>
        <begin position="476"/>
        <end position="486"/>
    </location>
</feature>
<name>A0A8J9W7A2_BRALA</name>
<feature type="compositionally biased region" description="Low complexity" evidence="1">
    <location>
        <begin position="573"/>
        <end position="586"/>
    </location>
</feature>
<feature type="compositionally biased region" description="Basic residues" evidence="1">
    <location>
        <begin position="590"/>
        <end position="601"/>
    </location>
</feature>
<dbReference type="Gene3D" id="1.10.150.320">
    <property type="entry name" value="Photosystem II 12 kDa extrinsic protein"/>
    <property type="match status" value="1"/>
</dbReference>
<sequence>MMAEKRRDSEGTEGGARQREKIPNTADGNEGNIGAKRNQLLNLNHCTARQLSLIQGVSREVGDRIVATRRRLGGTFQYFDQLHTIKGVTRAVIQALRGNLQVPEEEATPIGEPEGYMRLGPVQSQASLLSLNSLGDMVRRKAEKDATVGQMKSPKPTRRRSYGGKKRSATKPVSTPRKAVKVPRNVSKTPIVTSKVQGKSTKTHARSPKTPARTAKRIANKSVEGKSRLVKTPKSPKVTRKLGNSPVSSRRPPNVRSVKTPAKRPAKKTGASASRSRSRTPRRVAKSSAKKSSSKPPRPSPRGKKEVSVSSQAKRKKTSRRAPPSRKPVTYKVVTSSSGESTWAYSSRRRASNPQPPVLVLKIETSPTQQTSAETAFLATAVATSKTPQTEAEEISVSSGSRSRTVTKKPTKKRAEEPSVEISPDSASATAGSKTPAVPSTTAGGNIPTAEVGKDPTKFRSRASVEAVEKWLESTARYSTDLQQDPGQVDDHSSRPEQPGMEDITSEYKSAYAYPPSTAPDEQAKSTQLAQTESQGWNVEGNQTRPSPEVSSAQDADGNNVQGNKKEETSQPVAVEQVEASAEAVATPTGRRRRRRHRHRRSRDEPSPKRRRRSVESGSYPTCNLL</sequence>
<gene>
    <name evidence="2" type="primary">Hypp5717</name>
    <name evidence="2" type="ORF">BLAG_LOCUS3491</name>
</gene>
<dbReference type="Pfam" id="PF12836">
    <property type="entry name" value="HHH_3"/>
    <property type="match status" value="1"/>
</dbReference>
<dbReference type="Proteomes" id="UP000838412">
    <property type="component" value="Chromosome 10"/>
</dbReference>
<reference evidence="2" key="1">
    <citation type="submission" date="2022-01" db="EMBL/GenBank/DDBJ databases">
        <authorList>
            <person name="Braso-Vives M."/>
        </authorList>
    </citation>
    <scope>NUCLEOTIDE SEQUENCE</scope>
</reference>
<evidence type="ECO:0000313" key="3">
    <source>
        <dbReference type="Proteomes" id="UP000838412"/>
    </source>
</evidence>
<dbReference type="EMBL" id="OV696695">
    <property type="protein sequence ID" value="CAH1239115.1"/>
    <property type="molecule type" value="Genomic_DNA"/>
</dbReference>
<feature type="compositionally biased region" description="Basic and acidic residues" evidence="1">
    <location>
        <begin position="1"/>
        <end position="22"/>
    </location>
</feature>
<evidence type="ECO:0000313" key="2">
    <source>
        <dbReference type="EMBL" id="CAH1239115.1"/>
    </source>
</evidence>
<proteinExistence type="predicted"/>
<feature type="compositionally biased region" description="Polar residues" evidence="1">
    <location>
        <begin position="365"/>
        <end position="374"/>
    </location>
</feature>
<dbReference type="InterPro" id="IPR010994">
    <property type="entry name" value="RuvA_2-like"/>
</dbReference>
<feature type="compositionally biased region" description="Basic residues" evidence="1">
    <location>
        <begin position="155"/>
        <end position="169"/>
    </location>
</feature>
<feature type="compositionally biased region" description="Polar residues" evidence="1">
    <location>
        <begin position="616"/>
        <end position="626"/>
    </location>
</feature>
<dbReference type="AlphaFoldDB" id="A0A8J9W7A2"/>
<accession>A0A8J9W7A2</accession>
<feature type="compositionally biased region" description="Basic residues" evidence="1">
    <location>
        <begin position="313"/>
        <end position="324"/>
    </location>
</feature>
<dbReference type="SUPFAM" id="SSF47781">
    <property type="entry name" value="RuvA domain 2-like"/>
    <property type="match status" value="1"/>
</dbReference>
<keyword evidence="3" id="KW-1185">Reference proteome</keyword>
<feature type="region of interest" description="Disordered" evidence="1">
    <location>
        <begin position="140"/>
        <end position="626"/>
    </location>
</feature>